<accession>A0A543DI83</accession>
<comment type="caution">
    <text evidence="3">The sequence shown here is derived from an EMBL/GenBank/DDBJ whole genome shotgun (WGS) entry which is preliminary data.</text>
</comment>
<reference evidence="3 4" key="1">
    <citation type="submission" date="2019-06" db="EMBL/GenBank/DDBJ databases">
        <title>Sequencing the genomes of 1000 actinobacteria strains.</title>
        <authorList>
            <person name="Klenk H.-P."/>
        </authorList>
    </citation>
    <scope>NUCLEOTIDE SEQUENCE [LARGE SCALE GENOMIC DNA]</scope>
    <source>
        <strain evidence="3 4">DSM 45301</strain>
    </source>
</reference>
<proteinExistence type="predicted"/>
<keyword evidence="1" id="KW-1133">Transmembrane helix</keyword>
<protein>
    <submittedName>
        <fullName evidence="3">Tripartite tricarboxylate transporter TctB family protein</fullName>
    </submittedName>
</protein>
<name>A0A543DI83_9PSEU</name>
<dbReference type="EMBL" id="VFPA01000003">
    <property type="protein sequence ID" value="TQM09047.1"/>
    <property type="molecule type" value="Genomic_DNA"/>
</dbReference>
<feature type="transmembrane region" description="Helical" evidence="1">
    <location>
        <begin position="111"/>
        <end position="144"/>
    </location>
</feature>
<feature type="transmembrane region" description="Helical" evidence="1">
    <location>
        <begin position="150"/>
        <end position="167"/>
    </location>
</feature>
<feature type="domain" description="DUF1468" evidence="2">
    <location>
        <begin position="28"/>
        <end position="176"/>
    </location>
</feature>
<evidence type="ECO:0000256" key="1">
    <source>
        <dbReference type="SAM" id="Phobius"/>
    </source>
</evidence>
<dbReference type="AlphaFoldDB" id="A0A543DI83"/>
<evidence type="ECO:0000313" key="3">
    <source>
        <dbReference type="EMBL" id="TQM09047.1"/>
    </source>
</evidence>
<keyword evidence="1" id="KW-0812">Transmembrane</keyword>
<gene>
    <name evidence="3" type="ORF">FB558_4788</name>
</gene>
<organism evidence="3 4">
    <name type="scientific">Pseudonocardia kunmingensis</name>
    <dbReference type="NCBI Taxonomy" id="630975"/>
    <lineage>
        <taxon>Bacteria</taxon>
        <taxon>Bacillati</taxon>
        <taxon>Actinomycetota</taxon>
        <taxon>Actinomycetes</taxon>
        <taxon>Pseudonocardiales</taxon>
        <taxon>Pseudonocardiaceae</taxon>
        <taxon>Pseudonocardia</taxon>
    </lineage>
</organism>
<dbReference type="Proteomes" id="UP000315677">
    <property type="component" value="Unassembled WGS sequence"/>
</dbReference>
<evidence type="ECO:0000313" key="4">
    <source>
        <dbReference type="Proteomes" id="UP000315677"/>
    </source>
</evidence>
<sequence>MTGSAAEASEATGPEPLGTAGPGPQAIAFGVLAALGAAVFVTSFGYGILGEEGRVGPGLLPMVLGLLLLLLSAGQLLVRLRRMRAGDRAAPTGGGVDVFGRTDAQRVRQLWMVVLALPVTVLLVPLLGFLPAFGLLVLFVSAVVERRPPLVALLVTVVAVAAGYGVFEEFLDVPLPTGLLGDLLGW</sequence>
<feature type="transmembrane region" description="Helical" evidence="1">
    <location>
        <begin position="26"/>
        <end position="46"/>
    </location>
</feature>
<keyword evidence="1" id="KW-0472">Membrane</keyword>
<dbReference type="Pfam" id="PF07331">
    <property type="entry name" value="TctB"/>
    <property type="match status" value="1"/>
</dbReference>
<dbReference type="RefSeq" id="WP_170231493.1">
    <property type="nucleotide sequence ID" value="NZ_VFPA01000003.1"/>
</dbReference>
<feature type="transmembrane region" description="Helical" evidence="1">
    <location>
        <begin position="58"/>
        <end position="78"/>
    </location>
</feature>
<evidence type="ECO:0000259" key="2">
    <source>
        <dbReference type="Pfam" id="PF07331"/>
    </source>
</evidence>
<keyword evidence="4" id="KW-1185">Reference proteome</keyword>
<dbReference type="InterPro" id="IPR009936">
    <property type="entry name" value="DUF1468"/>
</dbReference>